<dbReference type="Pfam" id="PF01935">
    <property type="entry name" value="DUF87"/>
    <property type="match status" value="1"/>
</dbReference>
<dbReference type="eggNOG" id="COG0433">
    <property type="taxonomic scope" value="Bacteria"/>
</dbReference>
<dbReference type="EMBL" id="CP003360">
    <property type="protein sequence ID" value="AFM24530.1"/>
    <property type="molecule type" value="Genomic_DNA"/>
</dbReference>
<reference evidence="3" key="1">
    <citation type="submission" date="2012-06" db="EMBL/GenBank/DDBJ databases">
        <title>Complete sequence of chromosome of Desulfomonile tiedjei DSM 6799.</title>
        <authorList>
            <person name="Lucas S."/>
            <person name="Copeland A."/>
            <person name="Lapidus A."/>
            <person name="Glavina del Rio T."/>
            <person name="Dalin E."/>
            <person name="Tice H."/>
            <person name="Bruce D."/>
            <person name="Goodwin L."/>
            <person name="Pitluck S."/>
            <person name="Peters L."/>
            <person name="Ovchinnikova G."/>
            <person name="Zeytun A."/>
            <person name="Lu M."/>
            <person name="Kyrpides N."/>
            <person name="Mavromatis K."/>
            <person name="Ivanova N."/>
            <person name="Brettin T."/>
            <person name="Detter J.C."/>
            <person name="Han C."/>
            <person name="Larimer F."/>
            <person name="Land M."/>
            <person name="Hauser L."/>
            <person name="Markowitz V."/>
            <person name="Cheng J.-F."/>
            <person name="Hugenholtz P."/>
            <person name="Woyke T."/>
            <person name="Wu D."/>
            <person name="Spring S."/>
            <person name="Schroeder M."/>
            <person name="Brambilla E."/>
            <person name="Klenk H.-P."/>
            <person name="Eisen J.A."/>
        </authorList>
    </citation>
    <scope>NUCLEOTIDE SEQUENCE [LARGE SCALE GENOMIC DNA]</scope>
    <source>
        <strain evidence="3">ATCC 49306 / DSM 6799 / DCB-1</strain>
    </source>
</reference>
<dbReference type="Proteomes" id="UP000006055">
    <property type="component" value="Chromosome"/>
</dbReference>
<feature type="domain" description="Helicase HerA central" evidence="1">
    <location>
        <begin position="316"/>
        <end position="388"/>
    </location>
</feature>
<name>I4C4N9_DESTA</name>
<dbReference type="Gene3D" id="3.90.320.10">
    <property type="match status" value="1"/>
</dbReference>
<gene>
    <name evidence="2" type="ordered locus">Desti_1822</name>
</gene>
<accession>I4C4N9</accession>
<evidence type="ECO:0000313" key="3">
    <source>
        <dbReference type="Proteomes" id="UP000006055"/>
    </source>
</evidence>
<dbReference type="InterPro" id="IPR011604">
    <property type="entry name" value="PDDEXK-like_dom_sf"/>
</dbReference>
<sequence>MILWPTHIRRACLCPRILVDEYKSRRKHKLFQDELVLPGAFFHDSVAGPMFQAIASGKDGDLTELLESSGKDRQDFNVQLWAHLDRKYLTPAFFSRSKPKNLSGDHILIFARGLGKLSEFLAEEIFSQRPLFKTSADTLKSLFLPPEKKMSKRLITESGVSLTIRGKYDALLFDAKDQEFVVLEFKCKSDYELIGDLEQVSTYAWMIRETSGIPARAVIFYLGQEPEVKLFTSQMLEEAFQVSLKLINEMGNWLSAANLPNAGIPPTTVEGLCGICSLRSDCDKRFGARNPQLTERLRSRVEREAQKEIRSEGILIGKTLEDEASPVYWNPFTGDPRLANGHMLVVGTSGSGKTQVLKSLISEVVHKNLIPIVFDFNNDYVTPEFLQRHNMEAHYPGDGLPLNPVELVPDPLTGKIQLASGVFSTAGILKRVYGLGVQQEANLRAAMIECYADRGITKETTEKPPSGYPAFEELESKILELPNHTALLNRLSPIFSLNLFSGSRDDEGFDDFIKSPKVIRLAPLPTEEVKLAVAEFVLLKLYNHFVSQPHRTHPVMAVIVDEAHKLSGSESIVKLFREIRKFGVAMILSSQKAKDFHSDIHANAASGLFLKNSEITDRKYIADQLKGSDKHKEEIINILGLQKTFEGLFRNDHYTPFVRLRVIPYFEKFESTKSES</sequence>
<dbReference type="STRING" id="706587.Desti_1822"/>
<dbReference type="OrthoDB" id="9776736at2"/>
<keyword evidence="3" id="KW-1185">Reference proteome</keyword>
<dbReference type="AlphaFoldDB" id="I4C4N9"/>
<dbReference type="InterPro" id="IPR027417">
    <property type="entry name" value="P-loop_NTPase"/>
</dbReference>
<dbReference type="RefSeq" id="WP_014809676.1">
    <property type="nucleotide sequence ID" value="NC_018025.1"/>
</dbReference>
<dbReference type="PANTHER" id="PTHR42957">
    <property type="entry name" value="HELICASE MJ1565-RELATED"/>
    <property type="match status" value="1"/>
</dbReference>
<proteinExistence type="predicted"/>
<dbReference type="eggNOG" id="COG1468">
    <property type="taxonomic scope" value="Bacteria"/>
</dbReference>
<dbReference type="SUPFAM" id="SSF52540">
    <property type="entry name" value="P-loop containing nucleoside triphosphate hydrolases"/>
    <property type="match status" value="1"/>
</dbReference>
<dbReference type="PANTHER" id="PTHR42957:SF2">
    <property type="entry name" value="HELICASE HERA CENTRAL DOMAIN-CONTAINING PROTEIN"/>
    <property type="match status" value="1"/>
</dbReference>
<dbReference type="HOGENOM" id="CLU_406397_0_0_7"/>
<organism evidence="2 3">
    <name type="scientific">Desulfomonile tiedjei (strain ATCC 49306 / DSM 6799 / DCB-1)</name>
    <dbReference type="NCBI Taxonomy" id="706587"/>
    <lineage>
        <taxon>Bacteria</taxon>
        <taxon>Pseudomonadati</taxon>
        <taxon>Thermodesulfobacteriota</taxon>
        <taxon>Desulfomonilia</taxon>
        <taxon>Desulfomonilales</taxon>
        <taxon>Desulfomonilaceae</taxon>
        <taxon>Desulfomonile</taxon>
    </lineage>
</organism>
<protein>
    <submittedName>
        <fullName evidence="2">Putative ATPase</fullName>
    </submittedName>
</protein>
<dbReference type="InterPro" id="IPR002789">
    <property type="entry name" value="HerA_central"/>
</dbReference>
<dbReference type="Gene3D" id="3.40.50.300">
    <property type="entry name" value="P-loop containing nucleotide triphosphate hydrolases"/>
    <property type="match status" value="2"/>
</dbReference>
<evidence type="ECO:0000259" key="1">
    <source>
        <dbReference type="Pfam" id="PF01935"/>
    </source>
</evidence>
<dbReference type="KEGG" id="dti:Desti_1822"/>
<dbReference type="InterPro" id="IPR008571">
    <property type="entry name" value="HerA-like"/>
</dbReference>
<evidence type="ECO:0000313" key="2">
    <source>
        <dbReference type="EMBL" id="AFM24530.1"/>
    </source>
</evidence>